<keyword evidence="3" id="KW-1185">Reference proteome</keyword>
<dbReference type="EMBL" id="JAUKUD010000002">
    <property type="protein sequence ID" value="KAK0750833.1"/>
    <property type="molecule type" value="Genomic_DNA"/>
</dbReference>
<dbReference type="AlphaFoldDB" id="A0AA40F434"/>
<proteinExistence type="predicted"/>
<evidence type="ECO:0000259" key="1">
    <source>
        <dbReference type="Pfam" id="PF06985"/>
    </source>
</evidence>
<dbReference type="InterPro" id="IPR010730">
    <property type="entry name" value="HET"/>
</dbReference>
<feature type="domain" description="Heterokaryon incompatibility" evidence="1">
    <location>
        <begin position="20"/>
        <end position="160"/>
    </location>
</feature>
<protein>
    <submittedName>
        <fullName evidence="2">Heterokaryon incompatibility protein-domain-containing protein</fullName>
    </submittedName>
</protein>
<comment type="caution">
    <text evidence="2">The sequence shown here is derived from an EMBL/GenBank/DDBJ whole genome shotgun (WGS) entry which is preliminary data.</text>
</comment>
<feature type="non-terminal residue" evidence="2">
    <location>
        <position position="239"/>
    </location>
</feature>
<dbReference type="PANTHER" id="PTHR33112:SF1">
    <property type="entry name" value="HETEROKARYON INCOMPATIBILITY DOMAIN-CONTAINING PROTEIN"/>
    <property type="match status" value="1"/>
</dbReference>
<dbReference type="Proteomes" id="UP001172155">
    <property type="component" value="Unassembled WGS sequence"/>
</dbReference>
<gene>
    <name evidence="2" type="ORF">B0T18DRAFT_317859</name>
</gene>
<dbReference type="PANTHER" id="PTHR33112">
    <property type="entry name" value="DOMAIN PROTEIN, PUTATIVE-RELATED"/>
    <property type="match status" value="1"/>
</dbReference>
<dbReference type="Pfam" id="PF06985">
    <property type="entry name" value="HET"/>
    <property type="match status" value="1"/>
</dbReference>
<organism evidence="2 3">
    <name type="scientific">Schizothecium vesticola</name>
    <dbReference type="NCBI Taxonomy" id="314040"/>
    <lineage>
        <taxon>Eukaryota</taxon>
        <taxon>Fungi</taxon>
        <taxon>Dikarya</taxon>
        <taxon>Ascomycota</taxon>
        <taxon>Pezizomycotina</taxon>
        <taxon>Sordariomycetes</taxon>
        <taxon>Sordariomycetidae</taxon>
        <taxon>Sordariales</taxon>
        <taxon>Schizotheciaceae</taxon>
        <taxon>Schizothecium</taxon>
    </lineage>
</organism>
<reference evidence="2" key="1">
    <citation type="submission" date="2023-06" db="EMBL/GenBank/DDBJ databases">
        <title>Genome-scale phylogeny and comparative genomics of the fungal order Sordariales.</title>
        <authorList>
            <consortium name="Lawrence Berkeley National Laboratory"/>
            <person name="Hensen N."/>
            <person name="Bonometti L."/>
            <person name="Westerberg I."/>
            <person name="Brannstrom I.O."/>
            <person name="Guillou S."/>
            <person name="Cros-Aarteil S."/>
            <person name="Calhoun S."/>
            <person name="Haridas S."/>
            <person name="Kuo A."/>
            <person name="Mondo S."/>
            <person name="Pangilinan J."/>
            <person name="Riley R."/>
            <person name="LaButti K."/>
            <person name="Andreopoulos B."/>
            <person name="Lipzen A."/>
            <person name="Chen C."/>
            <person name="Yanf M."/>
            <person name="Daum C."/>
            <person name="Ng V."/>
            <person name="Clum A."/>
            <person name="Steindorff A."/>
            <person name="Ohm R."/>
            <person name="Martin F."/>
            <person name="Silar P."/>
            <person name="Natvig D."/>
            <person name="Lalanne C."/>
            <person name="Gautier V."/>
            <person name="Ament-velasquez S.L."/>
            <person name="Kruys A."/>
            <person name="Hutchinson M.I."/>
            <person name="Powell A.J."/>
            <person name="Barry K."/>
            <person name="Miller A.N."/>
            <person name="Grigoriev I.V."/>
            <person name="Debuchy R."/>
            <person name="Gladieux P."/>
            <person name="Thoren M.H."/>
            <person name="Johannesson H."/>
        </authorList>
    </citation>
    <scope>NUCLEOTIDE SEQUENCE</scope>
    <source>
        <strain evidence="2">SMH3187-1</strain>
    </source>
</reference>
<sequence>MKLIDCQTHTIVSAAPSMQYLALSYVWGQGPVEKYTYPHLPDPLPPTIKDAITVTLKLGYQYIWVDRYCIWQEDPAHKVSQILRMMDIYSRAVATIAAASGGPNPTYGLPGVSPSRGRQRHHQIAGRVGNRMLVSGATDRKQKEAIEKSVWDSRAWTFQEAALSRRILYFTDVQVSFLCAGFEAYEHLTRPLALLYADGDPRRSKYGVHEARGASSLVYQYSRRRMTYSSDALNACLGV</sequence>
<accession>A0AA40F434</accession>
<evidence type="ECO:0000313" key="3">
    <source>
        <dbReference type="Proteomes" id="UP001172155"/>
    </source>
</evidence>
<name>A0AA40F434_9PEZI</name>
<evidence type="ECO:0000313" key="2">
    <source>
        <dbReference type="EMBL" id="KAK0750833.1"/>
    </source>
</evidence>